<proteinExistence type="predicted"/>
<evidence type="ECO:0000313" key="2">
    <source>
        <dbReference type="Proteomes" id="UP000256964"/>
    </source>
</evidence>
<reference evidence="1 2" key="1">
    <citation type="journal article" date="2018" name="Biotechnol. Biofuels">
        <title>Integrative visual omics of the white-rot fungus Polyporus brumalis exposes the biotechnological potential of its oxidative enzymes for delignifying raw plant biomass.</title>
        <authorList>
            <person name="Miyauchi S."/>
            <person name="Rancon A."/>
            <person name="Drula E."/>
            <person name="Hage H."/>
            <person name="Chaduli D."/>
            <person name="Favel A."/>
            <person name="Grisel S."/>
            <person name="Henrissat B."/>
            <person name="Herpoel-Gimbert I."/>
            <person name="Ruiz-Duenas F.J."/>
            <person name="Chevret D."/>
            <person name="Hainaut M."/>
            <person name="Lin J."/>
            <person name="Wang M."/>
            <person name="Pangilinan J."/>
            <person name="Lipzen A."/>
            <person name="Lesage-Meessen L."/>
            <person name="Navarro D."/>
            <person name="Riley R."/>
            <person name="Grigoriev I.V."/>
            <person name="Zhou S."/>
            <person name="Raouche S."/>
            <person name="Rosso M.N."/>
        </authorList>
    </citation>
    <scope>NUCLEOTIDE SEQUENCE [LARGE SCALE GENOMIC DNA]</scope>
    <source>
        <strain evidence="1 2">BRFM 1820</strain>
    </source>
</reference>
<name>A0A371CXB4_9APHY</name>
<dbReference type="AlphaFoldDB" id="A0A371CXB4"/>
<evidence type="ECO:0008006" key="3">
    <source>
        <dbReference type="Google" id="ProtNLM"/>
    </source>
</evidence>
<dbReference type="Proteomes" id="UP000256964">
    <property type="component" value="Unassembled WGS sequence"/>
</dbReference>
<accession>A0A371CXB4</accession>
<dbReference type="EMBL" id="KZ857443">
    <property type="protein sequence ID" value="RDX44932.1"/>
    <property type="molecule type" value="Genomic_DNA"/>
</dbReference>
<gene>
    <name evidence="1" type="ORF">OH76DRAFT_1029466</name>
</gene>
<sequence length="531" mass="60586">MSVHIPRLEQYSSITNIPYHVLVDVMRYAYHLDGGPNAVSKFSRTCKYFHFEGVKVLLGEKVVFHIEKHLASFCTFMLADRKRFSMLRGRLVICVGSISGPTTALLIDCLRYITDLPSLHLMSATTFLRSQPLLIAAFAGLTCLTDLYLLVEDQGINSPKAAAAGPAHHYAILLRTMRSPLRSVRLNIVVANILKRFTYMRSLDPVWLLSPHSKTLQSICMENHFTTDASTTVHIFPYVTSLTLSDMHRIQHIRPFIASFPTLRSLRFCGQAWRARIRPHESLKLSAARPSSRLPLTSRLQNKHDQATFGTWTMLEEVVGPTLELYKMGLICRIPRVHIVLLGGVPADEVTMVQEIVQDACPTTVRVMMKMEDIIRVLEPTFLPPHAVLYLTCLELKLNMDALPFCPKDYFERVVRATELLPLVSLTLEIRCEMSPRFYPEDDGCVPPRFASSEWPSFCRTLDKMEEEDVPGHLRDIATRISTLRRVTIAWGRCLAQVPHRVVTLDLDRVPQIIDRPENPREDSEWWHDAF</sequence>
<keyword evidence="2" id="KW-1185">Reference proteome</keyword>
<protein>
    <recommendedName>
        <fullName evidence="3">F-box domain-containing protein</fullName>
    </recommendedName>
</protein>
<organism evidence="1 2">
    <name type="scientific">Lentinus brumalis</name>
    <dbReference type="NCBI Taxonomy" id="2498619"/>
    <lineage>
        <taxon>Eukaryota</taxon>
        <taxon>Fungi</taxon>
        <taxon>Dikarya</taxon>
        <taxon>Basidiomycota</taxon>
        <taxon>Agaricomycotina</taxon>
        <taxon>Agaricomycetes</taxon>
        <taxon>Polyporales</taxon>
        <taxon>Polyporaceae</taxon>
        <taxon>Lentinus</taxon>
    </lineage>
</organism>
<evidence type="ECO:0000313" key="1">
    <source>
        <dbReference type="EMBL" id="RDX44932.1"/>
    </source>
</evidence>